<keyword evidence="1" id="KW-0472">Membrane</keyword>
<sequence length="172" mass="19258">MVSSVTKSKGTSTEKHIGIITVILLLFVIFIAAYLTEADGYKQSGQLEKTPQTFYMRGDLSEKTQEKSYGGDIIGDFTIIVNVNDVKILASLDDYTQHRIMDAWLIDSNTDQMINIGTFDGNKLTNNITIKIWSYNVILITEKIYDENSKIDVPIGGSLLEKEPEYKSCKCG</sequence>
<feature type="transmembrane region" description="Helical" evidence="1">
    <location>
        <begin position="16"/>
        <end position="35"/>
    </location>
</feature>
<name>A0A7D5M505_9ARCH</name>
<evidence type="ECO:0000313" key="3">
    <source>
        <dbReference type="Proteomes" id="UP000509478"/>
    </source>
</evidence>
<evidence type="ECO:0000313" key="2">
    <source>
        <dbReference type="EMBL" id="QLH07454.1"/>
    </source>
</evidence>
<gene>
    <name evidence="2" type="ORF">C5F50_10525</name>
</gene>
<protein>
    <recommendedName>
        <fullName evidence="4">CHRD domain-containing protein</fullName>
    </recommendedName>
</protein>
<evidence type="ECO:0000256" key="1">
    <source>
        <dbReference type="SAM" id="Phobius"/>
    </source>
</evidence>
<proteinExistence type="predicted"/>
<dbReference type="GeneID" id="56068552"/>
<dbReference type="RefSeq" id="WP_179371335.1">
    <property type="nucleotide sequence ID" value="NZ_CP026995.1"/>
</dbReference>
<dbReference type="KEGG" id="nue:C5F50_10525"/>
<evidence type="ECO:0008006" key="4">
    <source>
        <dbReference type="Google" id="ProtNLM"/>
    </source>
</evidence>
<keyword evidence="1" id="KW-1133">Transmembrane helix</keyword>
<reference evidence="2 3" key="1">
    <citation type="submission" date="2018-02" db="EMBL/GenBank/DDBJ databases">
        <title>Complete genome of Nitrosopumilus ureaphilus PS0.</title>
        <authorList>
            <person name="Qin W."/>
            <person name="Zheng Y."/>
            <person name="Stahl D.A."/>
        </authorList>
    </citation>
    <scope>NUCLEOTIDE SEQUENCE [LARGE SCALE GENOMIC DNA]</scope>
    <source>
        <strain evidence="2 3">PS0</strain>
    </source>
</reference>
<accession>A0A7D5M505</accession>
<dbReference type="EMBL" id="CP026995">
    <property type="protein sequence ID" value="QLH07454.1"/>
    <property type="molecule type" value="Genomic_DNA"/>
</dbReference>
<keyword evidence="1" id="KW-0812">Transmembrane</keyword>
<dbReference type="Proteomes" id="UP000509478">
    <property type="component" value="Chromosome"/>
</dbReference>
<keyword evidence="3" id="KW-1185">Reference proteome</keyword>
<organism evidence="2 3">
    <name type="scientific">Nitrosopumilus ureiphilus</name>
    <dbReference type="NCBI Taxonomy" id="1470067"/>
    <lineage>
        <taxon>Archaea</taxon>
        <taxon>Nitrososphaerota</taxon>
        <taxon>Nitrososphaeria</taxon>
        <taxon>Nitrosopumilales</taxon>
        <taxon>Nitrosopumilaceae</taxon>
        <taxon>Nitrosopumilus</taxon>
    </lineage>
</organism>
<dbReference type="AlphaFoldDB" id="A0A7D5M505"/>